<dbReference type="InterPro" id="IPR043502">
    <property type="entry name" value="DNA/RNA_pol_sf"/>
</dbReference>
<dbReference type="InterPro" id="IPR000477">
    <property type="entry name" value="RT_dom"/>
</dbReference>
<reference evidence="2" key="1">
    <citation type="submission" date="2025-08" db="UniProtKB">
        <authorList>
            <consortium name="Ensembl"/>
        </authorList>
    </citation>
    <scope>IDENTIFICATION</scope>
</reference>
<organism evidence="2 3">
    <name type="scientific">Cyprinus carpio carpio</name>
    <dbReference type="NCBI Taxonomy" id="630221"/>
    <lineage>
        <taxon>Eukaryota</taxon>
        <taxon>Metazoa</taxon>
        <taxon>Chordata</taxon>
        <taxon>Craniata</taxon>
        <taxon>Vertebrata</taxon>
        <taxon>Euteleostomi</taxon>
        <taxon>Actinopterygii</taxon>
        <taxon>Neopterygii</taxon>
        <taxon>Teleostei</taxon>
        <taxon>Ostariophysi</taxon>
        <taxon>Cypriniformes</taxon>
        <taxon>Cyprinidae</taxon>
        <taxon>Cyprininae</taxon>
        <taxon>Cyprinus</taxon>
    </lineage>
</organism>
<dbReference type="OMA" id="TECFKIT"/>
<dbReference type="Proteomes" id="UP001108240">
    <property type="component" value="Unplaced"/>
</dbReference>
<keyword evidence="3" id="KW-1185">Reference proteome</keyword>
<name>A0A9J7XN67_CYPCA</name>
<dbReference type="PANTHER" id="PTHR31635:SF196">
    <property type="entry name" value="REVERSE TRANSCRIPTASE DOMAIN-CONTAINING PROTEIN-RELATED"/>
    <property type="match status" value="1"/>
</dbReference>
<accession>A0A9J7XN67</accession>
<dbReference type="Pfam" id="PF00078">
    <property type="entry name" value="RVT_1"/>
    <property type="match status" value="1"/>
</dbReference>
<dbReference type="PROSITE" id="PS50878">
    <property type="entry name" value="RT_POL"/>
    <property type="match status" value="1"/>
</dbReference>
<sequence length="805" mass="94689">MHKVFFLIWKKRGKAETIKEIRGKNGEVVEGNEKILEEIKNFYENLFSARGVEENKKRELLNRIKVKISKEDKKECDQKIGEEEIERAIQQLNKKKIPGIDGLGSEFYICFKEILTKILKEVFSEIFEKGEVNERMGMGITKLIYKRKGEKLDLKNYRPITMLNTDLKILAKVLANRLKEVMPSIIETNQAYGVKGRDIADITMSIRDTIWYMKEKNADAYVISLDFEKAFDRVEHGYLFDVLKKFGFGGDFIKWIEILYKGALTRIKCNGFLTECFKITRSIRQGCPLSALLYSLVSELLGLAIKQKEGIIGIEIEENKAEGKVFQYADDTTIIVKGKESIIEVMRVVEEYCKGSGSKVNEEKMVYMRFGKAMVLRDCFNFKEVEEIRILGILMGKNERKVRDEMWEELVTGIERRLNFWKLRTLNLKGKVLVLNVLKVSKLWNVLYVSDMPLWTEKRLKKCFLDFLWEGKPARIAFNMILGAIEKGGLGLMDVEQRKNSLRVKVVRKYLQDEGKPEWKKTMKYFLNKCGDFNMGDGILWMKTKNWMTERLPEFYREIFSAWGKFLDKVEYDPHGRENILNQPLFLNKNILKQDKEMFLKKWMEVGITRVRDVLYEFKEGFLPTQFIVDAMEEAKEDYSEQEIKNKYAIIKSAIPKEWIKRIESMEGETKEKCIYVKLGEKLYNFKECTLKMIYCSFRDGVFKEPIANGYWVQKFKDLKKECIWRNMTGKCVETKLGCLEYFIRHKVIFTEAILNKIGMEENVLCKVCQEKEEGILHMFLYCRELEEFLRKCKCLCKCTVSKHL</sequence>
<protein>
    <recommendedName>
        <fullName evidence="1">Reverse transcriptase domain-containing protein</fullName>
    </recommendedName>
</protein>
<evidence type="ECO:0000259" key="1">
    <source>
        <dbReference type="PROSITE" id="PS50878"/>
    </source>
</evidence>
<evidence type="ECO:0000313" key="3">
    <source>
        <dbReference type="Proteomes" id="UP001108240"/>
    </source>
</evidence>
<dbReference type="GeneTree" id="ENSGT00940000163630"/>
<dbReference type="Ensembl" id="ENSCCRT00000153102.1">
    <property type="protein sequence ID" value="ENSCCRP00000107280.1"/>
    <property type="gene ID" value="ENSCCRG00000074720.1"/>
</dbReference>
<dbReference type="AlphaFoldDB" id="A0A9J7XN67"/>
<feature type="domain" description="Reverse transcriptase" evidence="1">
    <location>
        <begin position="125"/>
        <end position="395"/>
    </location>
</feature>
<dbReference type="CDD" id="cd01650">
    <property type="entry name" value="RT_nLTR_like"/>
    <property type="match status" value="1"/>
</dbReference>
<dbReference type="PANTHER" id="PTHR31635">
    <property type="entry name" value="REVERSE TRANSCRIPTASE DOMAIN-CONTAINING PROTEIN-RELATED"/>
    <property type="match status" value="1"/>
</dbReference>
<dbReference type="SUPFAM" id="SSF56672">
    <property type="entry name" value="DNA/RNA polymerases"/>
    <property type="match status" value="1"/>
</dbReference>
<reference evidence="2" key="2">
    <citation type="submission" date="2025-09" db="UniProtKB">
        <authorList>
            <consortium name="Ensembl"/>
        </authorList>
    </citation>
    <scope>IDENTIFICATION</scope>
</reference>
<evidence type="ECO:0000313" key="2">
    <source>
        <dbReference type="Ensembl" id="ENSCCRP00000107280.1"/>
    </source>
</evidence>
<proteinExistence type="predicted"/>